<accession>A0A8A3PF21</accession>
<reference evidence="3" key="1">
    <citation type="submission" date="2020-10" db="EMBL/GenBank/DDBJ databases">
        <title>Genome Sequence of Monilinia vaccinii-corymbosi Sheds Light on Mummy Berry Disease Infection of Blueberry and Mating Type.</title>
        <authorList>
            <person name="Yow A.G."/>
            <person name="Zhang Y."/>
            <person name="Bansal K."/>
            <person name="Eacker S.M."/>
            <person name="Sullivan S."/>
            <person name="Liachko I."/>
            <person name="Cubeta M.A."/>
            <person name="Rollins J.A."/>
            <person name="Ashrafi H."/>
        </authorList>
    </citation>
    <scope>NUCLEOTIDE SEQUENCE</scope>
    <source>
        <strain evidence="3">RL-1</strain>
    </source>
</reference>
<evidence type="ECO:0000256" key="2">
    <source>
        <dbReference type="SAM" id="MobiDB-lite"/>
    </source>
</evidence>
<dbReference type="EMBL" id="CP063408">
    <property type="protein sequence ID" value="QSZ33636.1"/>
    <property type="molecule type" value="Genomic_DNA"/>
</dbReference>
<dbReference type="Proteomes" id="UP000672032">
    <property type="component" value="Chromosome 4"/>
</dbReference>
<dbReference type="OrthoDB" id="3529586at2759"/>
<evidence type="ECO:0000256" key="1">
    <source>
        <dbReference type="SAM" id="Coils"/>
    </source>
</evidence>
<gene>
    <name evidence="3" type="ORF">DSL72_005204</name>
</gene>
<evidence type="ECO:0000313" key="3">
    <source>
        <dbReference type="EMBL" id="QSZ33636.1"/>
    </source>
</evidence>
<keyword evidence="4" id="KW-1185">Reference proteome</keyword>
<name>A0A8A3PF21_9HELO</name>
<sequence length="458" mass="53052">MEHAIRKYLCKREDAMLDPGIGTSWMLVPRIGYAEHQMFGAHSLHTGEKNLDEYLLVKRKSWMVPKPGTQISAKTGRGGAKLIHLDKGVTGTTLGVMLAKAYFFLEKTSYKVEFHVHFSNDFKYTEKEMLKELMTQKCGLALHPQVIQWQLPMGCNISVRPVSNGRELVWVVGKGRDQSNLVARAKLAMENSMATPVFAISRGREMRKDRILRLAQDEREIARLRKEGRSFAHILERQRDAAIREENLKSMFKNVNLTRRAKKKERDQTRLQNRLAHQKRRLLMLPNRLFQQKEFFRQKDFFYRHLDPREPDSEPGSLYSSRMYREGCQIEREAKRKAFVASRNARKAKKRASFGTGASYLKSAQIRAPKVELRGKSGSGRSFRRVQKSRFKETVRDVAKRELRLRSPRPAVPSVLGIRMNMASTLKGRKCRKEQRKPDLNLPKGRPTSIRSKIEDMV</sequence>
<dbReference type="AlphaFoldDB" id="A0A8A3PF21"/>
<evidence type="ECO:0000313" key="4">
    <source>
        <dbReference type="Proteomes" id="UP000672032"/>
    </source>
</evidence>
<organism evidence="3 4">
    <name type="scientific">Monilinia vaccinii-corymbosi</name>
    <dbReference type="NCBI Taxonomy" id="61207"/>
    <lineage>
        <taxon>Eukaryota</taxon>
        <taxon>Fungi</taxon>
        <taxon>Dikarya</taxon>
        <taxon>Ascomycota</taxon>
        <taxon>Pezizomycotina</taxon>
        <taxon>Leotiomycetes</taxon>
        <taxon>Helotiales</taxon>
        <taxon>Sclerotiniaceae</taxon>
        <taxon>Monilinia</taxon>
    </lineage>
</organism>
<feature type="coiled-coil region" evidence="1">
    <location>
        <begin position="254"/>
        <end position="281"/>
    </location>
</feature>
<keyword evidence="1" id="KW-0175">Coiled coil</keyword>
<feature type="region of interest" description="Disordered" evidence="2">
    <location>
        <begin position="428"/>
        <end position="458"/>
    </location>
</feature>
<protein>
    <submittedName>
        <fullName evidence="3">Uncharacterized protein</fullName>
    </submittedName>
</protein>
<proteinExistence type="predicted"/>